<evidence type="ECO:0000259" key="1">
    <source>
        <dbReference type="Pfam" id="PF00724"/>
    </source>
</evidence>
<keyword evidence="3" id="KW-1185">Reference proteome</keyword>
<dbReference type="InterPro" id="IPR001155">
    <property type="entry name" value="OxRdtase_FMN_N"/>
</dbReference>
<name>R8BKZ2_PHAM7</name>
<evidence type="ECO:0000313" key="2">
    <source>
        <dbReference type="EMBL" id="EON99872.1"/>
    </source>
</evidence>
<dbReference type="SUPFAM" id="SSF51395">
    <property type="entry name" value="FMN-linked oxidoreductases"/>
    <property type="match status" value="1"/>
</dbReference>
<dbReference type="Pfam" id="PF00724">
    <property type="entry name" value="Oxidored_FMN"/>
    <property type="match status" value="1"/>
</dbReference>
<dbReference type="Proteomes" id="UP000014074">
    <property type="component" value="Unassembled WGS sequence"/>
</dbReference>
<sequence length="227" mass="24729">MRWVMNAEYYSQRATPGGLIITEGTHLSVRAGNFHNVPGIYTPEQIAGWRLVVDAVHAKGAHIFCQLWHTGRVAVSIQMNGLPPLSASATKLDFTNAFTSVGRVPNEMAKEMTIKDIETTIKDYVHAAKCAMEAGFDGVEVLAGNGYLPDQFINSRTNLRTDAYGGSLINRARFPLQVVDAVATAVGANKTGIRLSPWGTVQMPLDADPAATFTYMCHELDKRGLAY</sequence>
<dbReference type="EMBL" id="KB933129">
    <property type="protein sequence ID" value="EON99872.1"/>
    <property type="molecule type" value="Genomic_DNA"/>
</dbReference>
<dbReference type="Gene3D" id="3.20.20.70">
    <property type="entry name" value="Aldolase class I"/>
    <property type="match status" value="1"/>
</dbReference>
<dbReference type="eggNOG" id="KOG0134">
    <property type="taxonomic scope" value="Eukaryota"/>
</dbReference>
<dbReference type="OrthoDB" id="276546at2759"/>
<organism evidence="2 3">
    <name type="scientific">Phaeoacremonium minimum (strain UCR-PA7)</name>
    <name type="common">Esca disease fungus</name>
    <name type="synonym">Togninia minima</name>
    <dbReference type="NCBI Taxonomy" id="1286976"/>
    <lineage>
        <taxon>Eukaryota</taxon>
        <taxon>Fungi</taxon>
        <taxon>Dikarya</taxon>
        <taxon>Ascomycota</taxon>
        <taxon>Pezizomycotina</taxon>
        <taxon>Sordariomycetes</taxon>
        <taxon>Sordariomycetidae</taxon>
        <taxon>Togniniales</taxon>
        <taxon>Togniniaceae</taxon>
        <taxon>Phaeoacremonium</taxon>
    </lineage>
</organism>
<proteinExistence type="predicted"/>
<dbReference type="HOGENOM" id="CLU_012153_0_1_1"/>
<reference evidence="3" key="1">
    <citation type="journal article" date="2013" name="Genome Announc.">
        <title>Draft genome sequence of the ascomycete Phaeoacremonium aleophilum strain UCR-PA7, a causal agent of the esca disease complex in grapevines.</title>
        <authorList>
            <person name="Blanco-Ulate B."/>
            <person name="Rolshausen P."/>
            <person name="Cantu D."/>
        </authorList>
    </citation>
    <scope>NUCLEOTIDE SEQUENCE [LARGE SCALE GENOMIC DNA]</scope>
    <source>
        <strain evidence="3">UCR-PA7</strain>
    </source>
</reference>
<dbReference type="KEGG" id="tmn:UCRPA7_4739"/>
<dbReference type="RefSeq" id="XP_007915481.1">
    <property type="nucleotide sequence ID" value="XM_007917290.1"/>
</dbReference>
<dbReference type="PANTHER" id="PTHR22893:SF93">
    <property type="entry name" value="HYPOTHETICAL OXIDOREDUCTASE (EUROFUNG)"/>
    <property type="match status" value="1"/>
</dbReference>
<dbReference type="InterPro" id="IPR045247">
    <property type="entry name" value="Oye-like"/>
</dbReference>
<feature type="domain" description="NADH:flavin oxidoreductase/NADH oxidase N-terminal" evidence="1">
    <location>
        <begin position="6"/>
        <end position="224"/>
    </location>
</feature>
<dbReference type="GO" id="GO:0010181">
    <property type="term" value="F:FMN binding"/>
    <property type="evidence" value="ECO:0007669"/>
    <property type="project" value="InterPro"/>
</dbReference>
<accession>R8BKZ2</accession>
<dbReference type="GeneID" id="19325220"/>
<dbReference type="InterPro" id="IPR013785">
    <property type="entry name" value="Aldolase_TIM"/>
</dbReference>
<dbReference type="AlphaFoldDB" id="R8BKZ2"/>
<protein>
    <submittedName>
        <fullName evidence="2">Putative nadh:flavin oxidoreductase protein</fullName>
    </submittedName>
</protein>
<gene>
    <name evidence="2" type="ORF">UCRPA7_4739</name>
</gene>
<dbReference type="GO" id="GO:0016491">
    <property type="term" value="F:oxidoreductase activity"/>
    <property type="evidence" value="ECO:0007669"/>
    <property type="project" value="InterPro"/>
</dbReference>
<evidence type="ECO:0000313" key="3">
    <source>
        <dbReference type="Proteomes" id="UP000014074"/>
    </source>
</evidence>
<dbReference type="PANTHER" id="PTHR22893">
    <property type="entry name" value="NADH OXIDOREDUCTASE-RELATED"/>
    <property type="match status" value="1"/>
</dbReference>